<feature type="compositionally biased region" description="Low complexity" evidence="1">
    <location>
        <begin position="507"/>
        <end position="522"/>
    </location>
</feature>
<accession>A0A6A6AZ08</accession>
<organism evidence="2 3">
    <name type="scientific">Aplosporella prunicola CBS 121167</name>
    <dbReference type="NCBI Taxonomy" id="1176127"/>
    <lineage>
        <taxon>Eukaryota</taxon>
        <taxon>Fungi</taxon>
        <taxon>Dikarya</taxon>
        <taxon>Ascomycota</taxon>
        <taxon>Pezizomycotina</taxon>
        <taxon>Dothideomycetes</taxon>
        <taxon>Dothideomycetes incertae sedis</taxon>
        <taxon>Botryosphaeriales</taxon>
        <taxon>Aplosporellaceae</taxon>
        <taxon>Aplosporella</taxon>
    </lineage>
</organism>
<dbReference type="AlphaFoldDB" id="A0A6A6AZ08"/>
<evidence type="ECO:0000313" key="2">
    <source>
        <dbReference type="EMBL" id="KAF2136017.1"/>
    </source>
</evidence>
<dbReference type="Proteomes" id="UP000799438">
    <property type="component" value="Unassembled WGS sequence"/>
</dbReference>
<keyword evidence="3" id="KW-1185">Reference proteome</keyword>
<dbReference type="RefSeq" id="XP_033391735.1">
    <property type="nucleotide sequence ID" value="XM_033544539.1"/>
</dbReference>
<reference evidence="2" key="1">
    <citation type="journal article" date="2020" name="Stud. Mycol.">
        <title>101 Dothideomycetes genomes: a test case for predicting lifestyles and emergence of pathogens.</title>
        <authorList>
            <person name="Haridas S."/>
            <person name="Albert R."/>
            <person name="Binder M."/>
            <person name="Bloem J."/>
            <person name="Labutti K."/>
            <person name="Salamov A."/>
            <person name="Andreopoulos B."/>
            <person name="Baker S."/>
            <person name="Barry K."/>
            <person name="Bills G."/>
            <person name="Bluhm B."/>
            <person name="Cannon C."/>
            <person name="Castanera R."/>
            <person name="Culley D."/>
            <person name="Daum C."/>
            <person name="Ezra D."/>
            <person name="Gonzalez J."/>
            <person name="Henrissat B."/>
            <person name="Kuo A."/>
            <person name="Liang C."/>
            <person name="Lipzen A."/>
            <person name="Lutzoni F."/>
            <person name="Magnuson J."/>
            <person name="Mondo S."/>
            <person name="Nolan M."/>
            <person name="Ohm R."/>
            <person name="Pangilinan J."/>
            <person name="Park H.-J."/>
            <person name="Ramirez L."/>
            <person name="Alfaro M."/>
            <person name="Sun H."/>
            <person name="Tritt A."/>
            <person name="Yoshinaga Y."/>
            <person name="Zwiers L.-H."/>
            <person name="Turgeon B."/>
            <person name="Goodwin S."/>
            <person name="Spatafora J."/>
            <person name="Crous P."/>
            <person name="Grigoriev I."/>
        </authorList>
    </citation>
    <scope>NUCLEOTIDE SEQUENCE</scope>
    <source>
        <strain evidence="2">CBS 121167</strain>
    </source>
</reference>
<feature type="compositionally biased region" description="Basic and acidic residues" evidence="1">
    <location>
        <begin position="620"/>
        <end position="629"/>
    </location>
</feature>
<name>A0A6A6AZ08_9PEZI</name>
<evidence type="ECO:0000256" key="1">
    <source>
        <dbReference type="SAM" id="MobiDB-lite"/>
    </source>
</evidence>
<dbReference type="GeneID" id="54302035"/>
<feature type="compositionally biased region" description="Basic and acidic residues" evidence="1">
    <location>
        <begin position="363"/>
        <end position="407"/>
    </location>
</feature>
<feature type="compositionally biased region" description="Low complexity" evidence="1">
    <location>
        <begin position="486"/>
        <end position="499"/>
    </location>
</feature>
<protein>
    <submittedName>
        <fullName evidence="2">Uncharacterized protein</fullName>
    </submittedName>
</protein>
<sequence>MLDENLPTFFLKASTDQVKHNEAFYFSQHGSEPAPAYTLRHPDPVAPNARNRYAAGLFDAHNPDVLFGEVLIQPEWTYPTLSPDEIRKNGGVVPPPQIIMPSEFTIQLYDPNQQVIVRQKSGSWGGTASYEFQMPVNTFRLPSASTLDRTLNDPAADITTPKINFVWRREGKMNKDLSCFMTGRSTDPAGKKKKKGAKEPAIAIALFRALREMTVYESNMYRVDIEDPKGLEIVLLLAAATIRDVFFGNPAETFNTGDPNARKSSGGILTLKRKNSSPLTAMEAAVAAPAPAPTKTAPAITNHAPHGTAIDAMARKATPSAADLKRQSLPPLNTHPAAPPPLDPRAQWDIDAETARLRAQAEQQRRDRARSDAAEQRRTRKLLDGEDKERERERRRRAAEVERETERLRRRYGSQDAAAAARPGMGMGYGYAGPQRHSAPLVMQQQGGPPRPHQRSMAPTPAMGHPHPHPQHAQRASSGMWIPHHAPQQARPPQARPQQRPTPTPLSQPQRRPVPSASVPSAPLVPPPQRLQSIPQARPVELPVRPALPASRSSGGAAAAGAGAGVVAGNGNASGSGSGNNAGNASRLSFFGGGGIITPDEGKTLQGGKPKKKSLWGLRSKSEGNAAERLRKKSTVF</sequence>
<dbReference type="EMBL" id="ML995538">
    <property type="protein sequence ID" value="KAF2136017.1"/>
    <property type="molecule type" value="Genomic_DNA"/>
</dbReference>
<feature type="region of interest" description="Disordered" evidence="1">
    <location>
        <begin position="316"/>
        <end position="535"/>
    </location>
</feature>
<feature type="compositionally biased region" description="Low complexity" evidence="1">
    <location>
        <begin position="280"/>
        <end position="301"/>
    </location>
</feature>
<feature type="region of interest" description="Disordered" evidence="1">
    <location>
        <begin position="576"/>
        <end position="637"/>
    </location>
</feature>
<proteinExistence type="predicted"/>
<feature type="region of interest" description="Disordered" evidence="1">
    <location>
        <begin position="280"/>
        <end position="303"/>
    </location>
</feature>
<gene>
    <name evidence="2" type="ORF">K452DRAFT_322692</name>
</gene>
<evidence type="ECO:0000313" key="3">
    <source>
        <dbReference type="Proteomes" id="UP000799438"/>
    </source>
</evidence>
<dbReference type="OrthoDB" id="3357341at2759"/>